<dbReference type="AlphaFoldDB" id="A0A8J3XI86"/>
<dbReference type="RefSeq" id="WP_204076155.1">
    <property type="nucleotide sequence ID" value="NZ_BAABHI010000006.1"/>
</dbReference>
<evidence type="ECO:0000313" key="4">
    <source>
        <dbReference type="Proteomes" id="UP000622547"/>
    </source>
</evidence>
<feature type="compositionally biased region" description="Polar residues" evidence="1">
    <location>
        <begin position="39"/>
        <end position="49"/>
    </location>
</feature>
<feature type="region of interest" description="Disordered" evidence="1">
    <location>
        <begin position="1"/>
        <end position="62"/>
    </location>
</feature>
<feature type="compositionally biased region" description="Basic and acidic residues" evidence="1">
    <location>
        <begin position="20"/>
        <end position="36"/>
    </location>
</feature>
<dbReference type="EMBL" id="BOOP01000027">
    <property type="protein sequence ID" value="GII40641.1"/>
    <property type="molecule type" value="Genomic_DNA"/>
</dbReference>
<keyword evidence="2" id="KW-0472">Membrane</keyword>
<accession>A0A8J3XI86</accession>
<keyword evidence="2" id="KW-0812">Transmembrane</keyword>
<dbReference type="Proteomes" id="UP000622547">
    <property type="component" value="Unassembled WGS sequence"/>
</dbReference>
<reference evidence="3 4" key="1">
    <citation type="submission" date="2021-01" db="EMBL/GenBank/DDBJ databases">
        <title>Whole genome shotgun sequence of Planotetraspora phitsanulokensis NBRC 104273.</title>
        <authorList>
            <person name="Komaki H."/>
            <person name="Tamura T."/>
        </authorList>
    </citation>
    <scope>NUCLEOTIDE SEQUENCE [LARGE SCALE GENOMIC DNA]</scope>
    <source>
        <strain evidence="3 4">NBRC 104273</strain>
    </source>
</reference>
<name>A0A8J3XI86_9ACTN</name>
<sequence length="362" mass="38458">MTQGPDDDLRALRRMLPVPAERDFPPGRGHQREEHLMTSLLQTGESATANEPAGGGRPPRRFRRRGLALAGTVAMVGALTVGVTLAMPGTGPAPTPAAAAVATPKLLTYVQDAPAQDAPEILNGLADTAARQPDTAVAGTEHLKTRGWYLNSSVKDGKTTSAVVPTERETWTAPDGSAHSVRRAGAPEFPTTKALDHWKKQGWSTKPGRPEVSDTPAGADSRMWKDRPPTDPEALKTWLEQGHPADNGPAETLVAITDLVGERVLSAPERAAVLRVLATVPGLQYEGTTTDRAGRTGKAFSLDSDHGGLPNRKTLIVDPADGRIVDDEETLTESAGRLGVPIPSVISYTVYLEADTRPAPKR</sequence>
<dbReference type="NCBIfam" id="NF038083">
    <property type="entry name" value="CU044_5270_fam"/>
    <property type="match status" value="1"/>
</dbReference>
<gene>
    <name evidence="3" type="ORF">Pph01_56440</name>
</gene>
<organism evidence="3 4">
    <name type="scientific">Planotetraspora phitsanulokensis</name>
    <dbReference type="NCBI Taxonomy" id="575192"/>
    <lineage>
        <taxon>Bacteria</taxon>
        <taxon>Bacillati</taxon>
        <taxon>Actinomycetota</taxon>
        <taxon>Actinomycetes</taxon>
        <taxon>Streptosporangiales</taxon>
        <taxon>Streptosporangiaceae</taxon>
        <taxon>Planotetraspora</taxon>
    </lineage>
</organism>
<protein>
    <recommendedName>
        <fullName evidence="5">CU044_5270 family protein</fullName>
    </recommendedName>
</protein>
<evidence type="ECO:0008006" key="5">
    <source>
        <dbReference type="Google" id="ProtNLM"/>
    </source>
</evidence>
<feature type="transmembrane region" description="Helical" evidence="2">
    <location>
        <begin position="67"/>
        <end position="87"/>
    </location>
</feature>
<comment type="caution">
    <text evidence="3">The sequence shown here is derived from an EMBL/GenBank/DDBJ whole genome shotgun (WGS) entry which is preliminary data.</text>
</comment>
<evidence type="ECO:0000256" key="2">
    <source>
        <dbReference type="SAM" id="Phobius"/>
    </source>
</evidence>
<dbReference type="InterPro" id="IPR047789">
    <property type="entry name" value="CU044_5270-like"/>
</dbReference>
<evidence type="ECO:0000256" key="1">
    <source>
        <dbReference type="SAM" id="MobiDB-lite"/>
    </source>
</evidence>
<keyword evidence="4" id="KW-1185">Reference proteome</keyword>
<feature type="region of interest" description="Disordered" evidence="1">
    <location>
        <begin position="200"/>
        <end position="230"/>
    </location>
</feature>
<keyword evidence="2" id="KW-1133">Transmembrane helix</keyword>
<proteinExistence type="predicted"/>
<evidence type="ECO:0000313" key="3">
    <source>
        <dbReference type="EMBL" id="GII40641.1"/>
    </source>
</evidence>